<gene>
    <name evidence="1" type="ORF">T265_06028</name>
</gene>
<dbReference type="GeneID" id="20320210"/>
<protein>
    <submittedName>
        <fullName evidence="1">Uncharacterized protein</fullName>
    </submittedName>
</protein>
<dbReference type="KEGG" id="ovi:T265_06028"/>
<dbReference type="AlphaFoldDB" id="A0A074ZHR6"/>
<accession>A0A074ZHR6</accession>
<evidence type="ECO:0000313" key="1">
    <source>
        <dbReference type="EMBL" id="KER26823.1"/>
    </source>
</evidence>
<dbReference type="EMBL" id="KL596738">
    <property type="protein sequence ID" value="KER26823.1"/>
    <property type="molecule type" value="Genomic_DNA"/>
</dbReference>
<sequence length="106" mass="11884">MPVANGASRTRQNFQVIAIYAIYTKRCTIALDLVLGINRPCAPLVVVLTTSTCFVSVTRPNHLPIIFSHKQTFICLTEHIVSKIARAQLHDNTKITAIPRTGHRRY</sequence>
<evidence type="ECO:0000313" key="2">
    <source>
        <dbReference type="Proteomes" id="UP000054324"/>
    </source>
</evidence>
<organism evidence="1 2">
    <name type="scientific">Opisthorchis viverrini</name>
    <name type="common">Southeast Asian liver fluke</name>
    <dbReference type="NCBI Taxonomy" id="6198"/>
    <lineage>
        <taxon>Eukaryota</taxon>
        <taxon>Metazoa</taxon>
        <taxon>Spiralia</taxon>
        <taxon>Lophotrochozoa</taxon>
        <taxon>Platyhelminthes</taxon>
        <taxon>Trematoda</taxon>
        <taxon>Digenea</taxon>
        <taxon>Opisthorchiida</taxon>
        <taxon>Opisthorchiata</taxon>
        <taxon>Opisthorchiidae</taxon>
        <taxon>Opisthorchis</taxon>
    </lineage>
</organism>
<keyword evidence="2" id="KW-1185">Reference proteome</keyword>
<proteinExistence type="predicted"/>
<dbReference type="Proteomes" id="UP000054324">
    <property type="component" value="Unassembled WGS sequence"/>
</dbReference>
<dbReference type="RefSeq" id="XP_009169451.1">
    <property type="nucleotide sequence ID" value="XM_009171187.1"/>
</dbReference>
<reference evidence="1 2" key="1">
    <citation type="submission" date="2013-11" db="EMBL/GenBank/DDBJ databases">
        <title>Opisthorchis viverrini - life in the bile duct.</title>
        <authorList>
            <person name="Young N.D."/>
            <person name="Nagarajan N."/>
            <person name="Lin S.J."/>
            <person name="Korhonen P.K."/>
            <person name="Jex A.R."/>
            <person name="Hall R.S."/>
            <person name="Safavi-Hemami H."/>
            <person name="Kaewkong W."/>
            <person name="Bertrand D."/>
            <person name="Gao S."/>
            <person name="Seet Q."/>
            <person name="Wongkham S."/>
            <person name="Teh B.T."/>
            <person name="Wongkham C."/>
            <person name="Intapan P.M."/>
            <person name="Maleewong W."/>
            <person name="Yang X."/>
            <person name="Hu M."/>
            <person name="Wang Z."/>
            <person name="Hofmann A."/>
            <person name="Sternberg P.W."/>
            <person name="Tan P."/>
            <person name="Wang J."/>
            <person name="Gasser R.B."/>
        </authorList>
    </citation>
    <scope>NUCLEOTIDE SEQUENCE [LARGE SCALE GENOMIC DNA]</scope>
</reference>
<dbReference type="CTD" id="20320210"/>
<name>A0A074ZHR6_OPIVI</name>